<evidence type="ECO:0000313" key="2">
    <source>
        <dbReference type="Proteomes" id="UP001148662"/>
    </source>
</evidence>
<proteinExistence type="predicted"/>
<sequence length="335" mass="37675">MCRFVIYKGTSPVQLCHLLTRPCHSIINQAFDSRLRLDRRRPINGDGFGVGWYDCTYDQELGSQPCIFTSVTPAWNNVNLTRLAEKIKSPLIFAHVRATTAGTLSLDNCHPFQFGKLMFMHNGGIAEFPKIKRRLQSYLPDDLFNMVNGNTGRSIQLRKLPNAYAKTFTPDQLRQAMVETIAEINVMTEEAGITEPSLLNFCVTDGESVVATRYISSRTDEAASLWFSSGTTFNEFAEGGHYKMSKMDKRENIILIASEPLTFEKADWMEIRTNHMVVVTPKMNLLQIPIIDKYYVPPSDPASMNRTTSFAAGKGLLSPRREITAETENCPAISI</sequence>
<accession>A0ACC1T211</accession>
<organism evidence="1 2">
    <name type="scientific">Phlebia brevispora</name>
    <dbReference type="NCBI Taxonomy" id="194682"/>
    <lineage>
        <taxon>Eukaryota</taxon>
        <taxon>Fungi</taxon>
        <taxon>Dikarya</taxon>
        <taxon>Basidiomycota</taxon>
        <taxon>Agaricomycotina</taxon>
        <taxon>Agaricomycetes</taxon>
        <taxon>Polyporales</taxon>
        <taxon>Meruliaceae</taxon>
        <taxon>Phlebia</taxon>
    </lineage>
</organism>
<keyword evidence="2" id="KW-1185">Reference proteome</keyword>
<dbReference type="Proteomes" id="UP001148662">
    <property type="component" value="Unassembled WGS sequence"/>
</dbReference>
<protein>
    <submittedName>
        <fullName evidence="1">Uncharacterized protein</fullName>
    </submittedName>
</protein>
<name>A0ACC1T211_9APHY</name>
<reference evidence="1" key="1">
    <citation type="submission" date="2022-07" db="EMBL/GenBank/DDBJ databases">
        <title>Genome Sequence of Phlebia brevispora.</title>
        <authorList>
            <person name="Buettner E."/>
        </authorList>
    </citation>
    <scope>NUCLEOTIDE SEQUENCE</scope>
    <source>
        <strain evidence="1">MPL23</strain>
    </source>
</reference>
<gene>
    <name evidence="1" type="ORF">NM688_g4765</name>
</gene>
<dbReference type="EMBL" id="JANHOG010000816">
    <property type="protein sequence ID" value="KAJ3551334.1"/>
    <property type="molecule type" value="Genomic_DNA"/>
</dbReference>
<comment type="caution">
    <text evidence="1">The sequence shown here is derived from an EMBL/GenBank/DDBJ whole genome shotgun (WGS) entry which is preliminary data.</text>
</comment>
<evidence type="ECO:0000313" key="1">
    <source>
        <dbReference type="EMBL" id="KAJ3551334.1"/>
    </source>
</evidence>